<dbReference type="SMART" id="SM01360">
    <property type="entry name" value="A2M"/>
    <property type="match status" value="1"/>
</dbReference>
<dbReference type="Gene3D" id="1.50.10.20">
    <property type="match status" value="1"/>
</dbReference>
<feature type="domain" description="Alpha-2-macroglobulin" evidence="5">
    <location>
        <begin position="772"/>
        <end position="862"/>
    </location>
</feature>
<organism evidence="6 7">
    <name type="scientific">Deinococcus rufus</name>
    <dbReference type="NCBI Taxonomy" id="2136097"/>
    <lineage>
        <taxon>Bacteria</taxon>
        <taxon>Thermotogati</taxon>
        <taxon>Deinococcota</taxon>
        <taxon>Deinococci</taxon>
        <taxon>Deinococcales</taxon>
        <taxon>Deinococcaceae</taxon>
        <taxon>Deinococcus</taxon>
    </lineage>
</organism>
<dbReference type="Pfam" id="PF07678">
    <property type="entry name" value="TED_complement"/>
    <property type="match status" value="2"/>
</dbReference>
<dbReference type="Pfam" id="PF07703">
    <property type="entry name" value="A2M_BRD"/>
    <property type="match status" value="1"/>
</dbReference>
<comment type="similarity">
    <text evidence="1">Belongs to the protease inhibitor I39 (alpha-2-macroglobulin) family. Bacterial alpha-2-macroglobulin subfamily.</text>
</comment>
<dbReference type="SMART" id="SM01419">
    <property type="entry name" value="Thiol-ester_cl"/>
    <property type="match status" value="1"/>
</dbReference>
<dbReference type="InterPro" id="IPR051802">
    <property type="entry name" value="YfhM-like"/>
</dbReference>
<dbReference type="SUPFAM" id="SSF48239">
    <property type="entry name" value="Terpenoid cyclases/Protein prenyltransferases"/>
    <property type="match status" value="1"/>
</dbReference>
<evidence type="ECO:0000256" key="1">
    <source>
        <dbReference type="ARBA" id="ARBA00010556"/>
    </source>
</evidence>
<dbReference type="InterPro" id="IPR011626">
    <property type="entry name" value="Alpha-macroglobulin_TED"/>
</dbReference>
<evidence type="ECO:0000256" key="2">
    <source>
        <dbReference type="SAM" id="MobiDB-lite"/>
    </source>
</evidence>
<dbReference type="Gene3D" id="2.20.130.20">
    <property type="match status" value="1"/>
</dbReference>
<dbReference type="RefSeq" id="WP_322471926.1">
    <property type="nucleotide sequence ID" value="NZ_JBHRZG010000024.1"/>
</dbReference>
<dbReference type="PANTHER" id="PTHR40094:SF1">
    <property type="entry name" value="UBIQUITIN DOMAIN-CONTAINING PROTEIN"/>
    <property type="match status" value="1"/>
</dbReference>
<feature type="region of interest" description="Disordered" evidence="2">
    <location>
        <begin position="734"/>
        <end position="765"/>
    </location>
</feature>
<dbReference type="Proteomes" id="UP001595803">
    <property type="component" value="Unassembled WGS sequence"/>
</dbReference>
<dbReference type="InterPro" id="IPR002890">
    <property type="entry name" value="MG2"/>
</dbReference>
<dbReference type="InterPro" id="IPR008930">
    <property type="entry name" value="Terpenoid_cyclase/PrenylTrfase"/>
</dbReference>
<name>A0ABV7ZFZ0_9DEIO</name>
<dbReference type="EMBL" id="JBHRZG010000024">
    <property type="protein sequence ID" value="MFC3835211.1"/>
    <property type="molecule type" value="Genomic_DNA"/>
</dbReference>
<evidence type="ECO:0000259" key="4">
    <source>
        <dbReference type="SMART" id="SM01359"/>
    </source>
</evidence>
<dbReference type="InterPro" id="IPR047565">
    <property type="entry name" value="Alpha-macroglob_thiol-ester_cl"/>
</dbReference>
<feature type="signal peptide" evidence="3">
    <location>
        <begin position="1"/>
        <end position="27"/>
    </location>
</feature>
<accession>A0ABV7ZFZ0</accession>
<reference evidence="7" key="1">
    <citation type="journal article" date="2019" name="Int. J. Syst. Evol. Microbiol.">
        <title>The Global Catalogue of Microorganisms (GCM) 10K type strain sequencing project: providing services to taxonomists for standard genome sequencing and annotation.</title>
        <authorList>
            <consortium name="The Broad Institute Genomics Platform"/>
            <consortium name="The Broad Institute Genome Sequencing Center for Infectious Disease"/>
            <person name="Wu L."/>
            <person name="Ma J."/>
        </authorList>
    </citation>
    <scope>NUCLEOTIDE SEQUENCE [LARGE SCALE GENOMIC DNA]</scope>
    <source>
        <strain evidence="7">CCTCC AB 2017081</strain>
    </source>
</reference>
<dbReference type="Gene3D" id="2.60.40.1930">
    <property type="match status" value="1"/>
</dbReference>
<evidence type="ECO:0000256" key="3">
    <source>
        <dbReference type="SAM" id="SignalP"/>
    </source>
</evidence>
<keyword evidence="7" id="KW-1185">Reference proteome</keyword>
<dbReference type="CDD" id="cd02891">
    <property type="entry name" value="A2M_like"/>
    <property type="match status" value="1"/>
</dbReference>
<dbReference type="Pfam" id="PF01835">
    <property type="entry name" value="MG2"/>
    <property type="match status" value="1"/>
</dbReference>
<keyword evidence="3" id="KW-0732">Signal</keyword>
<dbReference type="Pfam" id="PF17973">
    <property type="entry name" value="bMG10"/>
    <property type="match status" value="1"/>
</dbReference>
<dbReference type="Gene3D" id="2.60.40.10">
    <property type="entry name" value="Immunoglobulins"/>
    <property type="match status" value="1"/>
</dbReference>
<dbReference type="InterPro" id="IPR041246">
    <property type="entry name" value="Bact_MG10"/>
</dbReference>
<sequence length="1470" mass="158247">MTRFRLHPRWLTGALLGGLLLADVAPAQDISIYGGRFTAGEPLKVEAYGPAGTLFTLDRVLDPQGLFAASKDPHAPVLPAGAGTVRVASARLTRSGALNFGRVPVGVYLVRAGAVSRVVIVTNLGMVVKRDADSALVYAADRQTGQTRPAKIWALGQASGQGTATADASGLLRWKGTLDDEQVFLARSGNDWAITGSAWNRYAAPKVRGYVYTDRPVYRPGHHVEFKGVLRAASDLTPLANTAMSVKVLNDNDEEIFRRTMTTDAAGTLHAGFDLSAGAGVGGYRFVVTSGQYDPEELSVAGSFQVEAYQKPEYQVTVTPQRPAAVQGDKISVRIGAAYLFGGRVSGARVNYSVTRAPYYPPGFDTESLPPDDQGSEYGSDLVVQEEARLDRNGELVLDLPLERDADGRPVSYRIEAEVEDESRRAVSGRARVIAYPAALNVQAETDGYVYAPGDRVAVSLDTRDLGQVGRAAPVTVDLVRQDYSQVRGKWVFREERVARQQVTTGQTGVGRASLRAPRSGGYVVRSTVKDSRGRASTTENWVWITRPGDDWGWNYREISLTLNRKSYQPGDTATVLVGNPTPGAPVLVTIEGQKLRQWAVLRGKGATLSYSFRVTDDMTPNAFVTAASLGDGSFHAAEKRVRVPRVGADLTVKVTPDRPRYAPGQTGKLNVQVTDAQGRGVDSDVALGVVDQAIYLVRPDTSPAMLQVYDAPRDNAVGTQSSVDFYFEQTGPQAARPAAPMTEAAFAQSKEGDRADASSPEVTPRQDFRDTLLWVPNLVTDAQGRATVDVTYPDNLTTWVTTARAQTTAPRFGQATATTLVTKDVIARLSLPTFLVRGDQVTVSGVVNNTLGTAQTGRATLAVSGLSAVSGNALTTTGTAFRTEAGGRARVDSVIRATQPGTASLTFTARTPGGSDALKLPLPVKARGYAETRSVTGSAGTATTFTVPRDAAAGTVRLNLNLTPSLLSAVAPALDYLVGYPYGCTEQTMSRFLPALLARQALGAEVLPDGGQNLRAITERGLARLADFQHDDGGWNFWQNDDSTLEMTAYVTGGLLRAKQVGAPVDNAVLDRGLKYLSAHVADPDERQADRATAYRVLADAGRVNVAQLSTFARRRELTPYSLAQLSMALNRAGQRQAAQDTLTRLKATRQGTTRGGLVYWGSSRQADDWWSYWDDNRIQVTAVALEALATLEPQSPLIPGVSQWLLQNRQGPRWVSTQDTTSVIVAALSLPRTGSSTPASVGVTVDGKTIRTVQTGAQAATTVDVPTSLLTAGSHTIRLKGAPGSLTYSGQLTYSLEPATLNAITNRGLTLGRTYERLTPQWDAKEKRYTYARTPLLRGGQLQPVTVGDLILVTLTVKPDQTARYVLVSDPIPAGMKALDERSLTIAGLKERDEYGWDTWDYWYAGRDLLDDRVDLYADYLSGRQTMTYVLRAQTPGTFTALPAHAFLMYDPGVEGYGPAATFTVRDR</sequence>
<gene>
    <name evidence="6" type="ORF">ACFOSB_20310</name>
</gene>
<feature type="domain" description="Alpha-2-macroglobulin bait region" evidence="4">
    <location>
        <begin position="559"/>
        <end position="698"/>
    </location>
</feature>
<dbReference type="InterPro" id="IPR011625">
    <property type="entry name" value="A2M_N_BRD"/>
</dbReference>
<protein>
    <submittedName>
        <fullName evidence="6">Alpha-2-macroglobulin</fullName>
    </submittedName>
</protein>
<evidence type="ECO:0000313" key="6">
    <source>
        <dbReference type="EMBL" id="MFC3835211.1"/>
    </source>
</evidence>
<comment type="caution">
    <text evidence="6">The sequence shown here is derived from an EMBL/GenBank/DDBJ whole genome shotgun (WGS) entry which is preliminary data.</text>
</comment>
<dbReference type="InterPro" id="IPR013783">
    <property type="entry name" value="Ig-like_fold"/>
</dbReference>
<dbReference type="InterPro" id="IPR001599">
    <property type="entry name" value="Macroglobln_a2"/>
</dbReference>
<proteinExistence type="inferred from homology"/>
<dbReference type="Pfam" id="PF00207">
    <property type="entry name" value="A2M"/>
    <property type="match status" value="1"/>
</dbReference>
<feature type="compositionally biased region" description="Low complexity" evidence="2">
    <location>
        <begin position="735"/>
        <end position="748"/>
    </location>
</feature>
<dbReference type="PANTHER" id="PTHR40094">
    <property type="entry name" value="ALPHA-2-MACROGLOBULIN HOMOLOG"/>
    <property type="match status" value="1"/>
</dbReference>
<feature type="chain" id="PRO_5046123778" evidence="3">
    <location>
        <begin position="28"/>
        <end position="1470"/>
    </location>
</feature>
<dbReference type="SMART" id="SM01359">
    <property type="entry name" value="A2M_N_2"/>
    <property type="match status" value="1"/>
</dbReference>
<evidence type="ECO:0000259" key="5">
    <source>
        <dbReference type="SMART" id="SM01360"/>
    </source>
</evidence>
<evidence type="ECO:0000313" key="7">
    <source>
        <dbReference type="Proteomes" id="UP001595803"/>
    </source>
</evidence>